<dbReference type="AlphaFoldDB" id="A0A1I3BBQ2"/>
<dbReference type="GO" id="GO:0005727">
    <property type="term" value="C:extrachromosomal circular DNA"/>
    <property type="evidence" value="ECO:0007669"/>
    <property type="project" value="InterPro"/>
</dbReference>
<keyword evidence="3" id="KW-1185">Reference proteome</keyword>
<dbReference type="SUPFAM" id="SSF52540">
    <property type="entry name" value="P-loop containing nucleoside triphosphate hydrolases"/>
    <property type="match status" value="1"/>
</dbReference>
<dbReference type="GO" id="GO:0003677">
    <property type="term" value="F:DNA binding"/>
    <property type="evidence" value="ECO:0007669"/>
    <property type="project" value="InterPro"/>
</dbReference>
<reference evidence="2 3" key="1">
    <citation type="submission" date="2016-10" db="EMBL/GenBank/DDBJ databases">
        <authorList>
            <person name="de Groot N.N."/>
        </authorList>
    </citation>
    <scope>NUCLEOTIDE SEQUENCE [LARGE SCALE GENOMIC DNA]</scope>
    <source>
        <strain evidence="2 3">DSM 27630</strain>
    </source>
</reference>
<feature type="domain" description="Helicase superfamily 3 single-stranded DNA/RNA virus" evidence="1">
    <location>
        <begin position="244"/>
        <end position="342"/>
    </location>
</feature>
<dbReference type="InterPro" id="IPR027417">
    <property type="entry name" value="P-loop_NTPase"/>
</dbReference>
<dbReference type="Proteomes" id="UP000198668">
    <property type="component" value="Unassembled WGS sequence"/>
</dbReference>
<dbReference type="GO" id="GO:0003916">
    <property type="term" value="F:DNA topoisomerase activity"/>
    <property type="evidence" value="ECO:0007669"/>
    <property type="project" value="InterPro"/>
</dbReference>
<keyword evidence="2" id="KW-0547">Nucleotide-binding</keyword>
<dbReference type="Gene3D" id="3.40.50.300">
    <property type="entry name" value="P-loop containing nucleotide triphosphate hydrolases"/>
    <property type="match status" value="1"/>
</dbReference>
<proteinExistence type="predicted"/>
<accession>A0A1I3BBQ2</accession>
<keyword evidence="2" id="KW-0378">Hydrolase</keyword>
<sequence length="438" mass="50321">MKKQATLTCVMIVQQLKKKFWIQWEDSIITEAENGNIKPLLEELKERFDQKGYEVSELYGIIHDKDERSVWSQEQMKNVIEPKEQHVHLLVKFVKGDTLNSLAVIAGVEPQYVEKAKSGRYGYDNLLAYLVHAKDQEKFQYHPKQVVTVIGEDYVSVYNRRMETWNRGRATKQAQATVLNVDFLISEILAGKLTKSQVLLTDEYYKTYALHKRKFNDAFESAGESKSYRAIADIEDGKFKKTVIFVFGESGSGKTVLSKEMIRINQSVALKYCGSNWTYCLTASRNAFDEFNGQDILLLDDIRGDSLTASDWLKLLDPYTISPISARYHNKMGSAKTIIITSTKHPTEFFATAKRNFNEDLGQFFRRVDLLVGIENGNFTLSKPIKTQKNKFNFLVKQASHQFELIGTFKKNKALDKIIKTTIKNMQWNKKKPVTQAP</sequence>
<dbReference type="Gene3D" id="3.40.1310.30">
    <property type="match status" value="1"/>
</dbReference>
<evidence type="ECO:0000313" key="3">
    <source>
        <dbReference type="Proteomes" id="UP000198668"/>
    </source>
</evidence>
<organism evidence="2 3">
    <name type="scientific">Pisciglobus halotolerans</name>
    <dbReference type="NCBI Taxonomy" id="745365"/>
    <lineage>
        <taxon>Bacteria</taxon>
        <taxon>Bacillati</taxon>
        <taxon>Bacillota</taxon>
        <taxon>Bacilli</taxon>
        <taxon>Lactobacillales</taxon>
        <taxon>Carnobacteriaceae</taxon>
    </lineage>
</organism>
<dbReference type="InterPro" id="IPR000605">
    <property type="entry name" value="Helicase_SF3_ssDNA/RNA_vir"/>
</dbReference>
<evidence type="ECO:0000313" key="2">
    <source>
        <dbReference type="EMBL" id="SFH59121.1"/>
    </source>
</evidence>
<dbReference type="GO" id="GO:0003723">
    <property type="term" value="F:RNA binding"/>
    <property type="evidence" value="ECO:0007669"/>
    <property type="project" value="InterPro"/>
</dbReference>
<dbReference type="Pfam" id="PF00910">
    <property type="entry name" value="RNA_helicase"/>
    <property type="match status" value="1"/>
</dbReference>
<keyword evidence="2" id="KW-0347">Helicase</keyword>
<dbReference type="InterPro" id="IPR025662">
    <property type="entry name" value="Sigma_54_int_dom_ATP-bd_1"/>
</dbReference>
<evidence type="ECO:0000259" key="1">
    <source>
        <dbReference type="Pfam" id="PF00910"/>
    </source>
</evidence>
<dbReference type="GO" id="GO:0006260">
    <property type="term" value="P:DNA replication"/>
    <property type="evidence" value="ECO:0007669"/>
    <property type="project" value="InterPro"/>
</dbReference>
<keyword evidence="2" id="KW-0067">ATP-binding</keyword>
<dbReference type="EMBL" id="FOQE01000005">
    <property type="protein sequence ID" value="SFH59121.1"/>
    <property type="molecule type" value="Genomic_DNA"/>
</dbReference>
<protein>
    <submittedName>
        <fullName evidence="2">RNA helicase</fullName>
    </submittedName>
</protein>
<name>A0A1I3BBQ2_9LACT</name>
<dbReference type="RefSeq" id="WP_245741778.1">
    <property type="nucleotide sequence ID" value="NZ_FOQE01000005.1"/>
</dbReference>
<gene>
    <name evidence="2" type="ORF">SAMN04489868_10512</name>
</gene>
<dbReference type="PROSITE" id="PS00675">
    <property type="entry name" value="SIGMA54_INTERACT_1"/>
    <property type="match status" value="1"/>
</dbReference>
<dbReference type="GO" id="GO:0003724">
    <property type="term" value="F:RNA helicase activity"/>
    <property type="evidence" value="ECO:0007669"/>
    <property type="project" value="InterPro"/>
</dbReference>